<evidence type="ECO:0000256" key="15">
    <source>
        <dbReference type="ARBA" id="ARBA00023128"/>
    </source>
</evidence>
<dbReference type="GO" id="GO:0005743">
    <property type="term" value="C:mitochondrial inner membrane"/>
    <property type="evidence" value="ECO:0007669"/>
    <property type="project" value="UniProtKB-SubCell"/>
</dbReference>
<feature type="transmembrane region" description="Helical" evidence="18">
    <location>
        <begin position="6"/>
        <end position="32"/>
    </location>
</feature>
<keyword evidence="16 18" id="KW-0472">Membrane</keyword>
<comment type="function">
    <text evidence="1">Core subunit of the mitochondrial membrane respiratory chain NADH dehydrogenase (Complex I) that is believed to belong to the minimal assembly required for catalysis. Complex I functions in the transfer of electrons from NADH to the respiratory chain. The immediate electron acceptor for the enzyme is believed to be ubiquinone.</text>
</comment>
<keyword evidence="10 18" id="KW-1278">Translocase</keyword>
<dbReference type="RefSeq" id="YP_002734945.1">
    <property type="nucleotide sequence ID" value="NC_012449.1"/>
</dbReference>
<geneLocation type="mitochondrion" evidence="20"/>
<accession>B7SM88</accession>
<comment type="function">
    <text evidence="18">Core subunit of the mitochondrial membrane respiratory chain NADH dehydrogenase (Complex I) which catalyzes electron transfer from NADH through the respiratory chain, using ubiquinone as an electron acceptor. Essential for the catalytic activity and assembly of complex I.</text>
</comment>
<evidence type="ECO:0000256" key="8">
    <source>
        <dbReference type="ARBA" id="ARBA00022692"/>
    </source>
</evidence>
<keyword evidence="12 18" id="KW-1133">Transmembrane helix</keyword>
<keyword evidence="9 18" id="KW-0999">Mitochondrion inner membrane</keyword>
<evidence type="ECO:0000256" key="2">
    <source>
        <dbReference type="ARBA" id="ARBA00004448"/>
    </source>
</evidence>
<comment type="similarity">
    <text evidence="3 18">Belongs to the complex I subunit 2 family.</text>
</comment>
<protein>
    <recommendedName>
        <fullName evidence="5 18">NADH-ubiquinone oxidoreductase chain 2</fullName>
        <ecNumber evidence="4 18">7.1.1.2</ecNumber>
    </recommendedName>
</protein>
<dbReference type="EMBL" id="EU427334">
    <property type="protein sequence ID" value="ABZ01982.1"/>
    <property type="molecule type" value="Genomic_DNA"/>
</dbReference>
<keyword evidence="7 18" id="KW-0679">Respiratory chain</keyword>
<feature type="transmembrane region" description="Helical" evidence="18">
    <location>
        <begin position="88"/>
        <end position="106"/>
    </location>
</feature>
<keyword evidence="6" id="KW-0813">Transport</keyword>
<feature type="domain" description="NADH:quinone oxidoreductase/Mrp antiporter transmembrane" evidence="19">
    <location>
        <begin position="22"/>
        <end position="275"/>
    </location>
</feature>
<dbReference type="EC" id="7.1.1.2" evidence="4 18"/>
<dbReference type="GO" id="GO:0008137">
    <property type="term" value="F:NADH dehydrogenase (ubiquinone) activity"/>
    <property type="evidence" value="ECO:0007669"/>
    <property type="project" value="UniProtKB-EC"/>
</dbReference>
<feature type="transmembrane region" description="Helical" evidence="18">
    <location>
        <begin position="142"/>
        <end position="160"/>
    </location>
</feature>
<proteinExistence type="inferred from homology"/>
<dbReference type="InterPro" id="IPR050175">
    <property type="entry name" value="Complex_I_Subunit_2"/>
</dbReference>
<comment type="subcellular location">
    <subcellularLocation>
        <location evidence="2 18">Mitochondrion inner membrane</location>
        <topology evidence="2 18">Multi-pass membrane protein</topology>
    </subcellularLocation>
</comment>
<keyword evidence="15 18" id="KW-0496">Mitochondrion</keyword>
<evidence type="ECO:0000256" key="6">
    <source>
        <dbReference type="ARBA" id="ARBA00022448"/>
    </source>
</evidence>
<feature type="transmembrane region" description="Helical" evidence="18">
    <location>
        <begin position="53"/>
        <end position="76"/>
    </location>
</feature>
<dbReference type="GeneID" id="7671957"/>
<organism evidence="20">
    <name type="scientific">Coptosoma bifarium</name>
    <name type="common">Stink bug</name>
    <dbReference type="NCBI Taxonomy" id="1589673"/>
    <lineage>
        <taxon>Eukaryota</taxon>
        <taxon>Metazoa</taxon>
        <taxon>Ecdysozoa</taxon>
        <taxon>Arthropoda</taxon>
        <taxon>Hexapoda</taxon>
        <taxon>Insecta</taxon>
        <taxon>Pterygota</taxon>
        <taxon>Neoptera</taxon>
        <taxon>Paraneoptera</taxon>
        <taxon>Hemiptera</taxon>
        <taxon>Heteroptera</taxon>
        <taxon>Panheteroptera</taxon>
        <taxon>Pentatomomorpha</taxon>
        <taxon>Pentatomoidea</taxon>
        <taxon>Plataspidae</taxon>
        <taxon>Coptosoma</taxon>
    </lineage>
</organism>
<comment type="catalytic activity">
    <reaction evidence="17 18">
        <text>a ubiquinone + NADH + 5 H(+)(in) = a ubiquinol + NAD(+) + 4 H(+)(out)</text>
        <dbReference type="Rhea" id="RHEA:29091"/>
        <dbReference type="Rhea" id="RHEA-COMP:9565"/>
        <dbReference type="Rhea" id="RHEA-COMP:9566"/>
        <dbReference type="ChEBI" id="CHEBI:15378"/>
        <dbReference type="ChEBI" id="CHEBI:16389"/>
        <dbReference type="ChEBI" id="CHEBI:17976"/>
        <dbReference type="ChEBI" id="CHEBI:57540"/>
        <dbReference type="ChEBI" id="CHEBI:57945"/>
        <dbReference type="EC" id="7.1.1.2"/>
    </reaction>
</comment>
<evidence type="ECO:0000256" key="17">
    <source>
        <dbReference type="ARBA" id="ARBA00049551"/>
    </source>
</evidence>
<keyword evidence="13 18" id="KW-0520">NAD</keyword>
<dbReference type="AlphaFoldDB" id="B7SM88"/>
<keyword evidence="8 18" id="KW-0812">Transmembrane</keyword>
<feature type="transmembrane region" description="Helical" evidence="18">
    <location>
        <begin position="229"/>
        <end position="249"/>
    </location>
</feature>
<dbReference type="CTD" id="4536"/>
<keyword evidence="11 18" id="KW-0249">Electron transport</keyword>
<evidence type="ECO:0000256" key="1">
    <source>
        <dbReference type="ARBA" id="ARBA00003257"/>
    </source>
</evidence>
<evidence type="ECO:0000256" key="7">
    <source>
        <dbReference type="ARBA" id="ARBA00022660"/>
    </source>
</evidence>
<feature type="transmembrane region" description="Helical" evidence="18">
    <location>
        <begin position="261"/>
        <end position="284"/>
    </location>
</feature>
<gene>
    <name evidence="20" type="primary">ND2</name>
</gene>
<dbReference type="PRINTS" id="PR01436">
    <property type="entry name" value="NADHDHGNASE2"/>
</dbReference>
<evidence type="ECO:0000256" key="13">
    <source>
        <dbReference type="ARBA" id="ARBA00023027"/>
    </source>
</evidence>
<evidence type="ECO:0000256" key="12">
    <source>
        <dbReference type="ARBA" id="ARBA00022989"/>
    </source>
</evidence>
<evidence type="ECO:0000256" key="11">
    <source>
        <dbReference type="ARBA" id="ARBA00022982"/>
    </source>
</evidence>
<dbReference type="InterPro" id="IPR003917">
    <property type="entry name" value="NADH_UbQ_OxRdtase_chain2"/>
</dbReference>
<evidence type="ECO:0000259" key="19">
    <source>
        <dbReference type="Pfam" id="PF00361"/>
    </source>
</evidence>
<evidence type="ECO:0000256" key="18">
    <source>
        <dbReference type="RuleBase" id="RU003403"/>
    </source>
</evidence>
<dbReference type="Pfam" id="PF00361">
    <property type="entry name" value="Proton_antipo_M"/>
    <property type="match status" value="1"/>
</dbReference>
<dbReference type="GO" id="GO:0006120">
    <property type="term" value="P:mitochondrial electron transport, NADH to ubiquinone"/>
    <property type="evidence" value="ECO:0007669"/>
    <property type="project" value="InterPro"/>
</dbReference>
<evidence type="ECO:0000313" key="20">
    <source>
        <dbReference type="EMBL" id="ABZ01982.1"/>
    </source>
</evidence>
<dbReference type="PANTHER" id="PTHR46552">
    <property type="entry name" value="NADH-UBIQUINONE OXIDOREDUCTASE CHAIN 2"/>
    <property type="match status" value="1"/>
</dbReference>
<keyword evidence="14 18" id="KW-0830">Ubiquinone</keyword>
<dbReference type="InterPro" id="IPR001750">
    <property type="entry name" value="ND/Mrp_TM"/>
</dbReference>
<evidence type="ECO:0000256" key="9">
    <source>
        <dbReference type="ARBA" id="ARBA00022792"/>
    </source>
</evidence>
<evidence type="ECO:0000256" key="16">
    <source>
        <dbReference type="ARBA" id="ARBA00023136"/>
    </source>
</evidence>
<evidence type="ECO:0000256" key="10">
    <source>
        <dbReference type="ARBA" id="ARBA00022967"/>
    </source>
</evidence>
<reference evidence="20" key="1">
    <citation type="journal article" date="2008" name="BMC Genomics">
        <title>Comparative and phylogenomic studies on the mitochondrial genomes of Pentatomomorpha (Insecta: Hemiptera: Heteroptera).</title>
        <authorList>
            <person name="Hua J."/>
            <person name="Li M."/>
            <person name="Dong P."/>
            <person name="Cui Y."/>
            <person name="Xie Q."/>
            <person name="Bu W."/>
        </authorList>
    </citation>
    <scope>NUCLEOTIDE SEQUENCE</scope>
</reference>
<name>B7SM88_COPBI</name>
<evidence type="ECO:0000256" key="4">
    <source>
        <dbReference type="ARBA" id="ARBA00012944"/>
    </source>
</evidence>
<dbReference type="PANTHER" id="PTHR46552:SF1">
    <property type="entry name" value="NADH-UBIQUINONE OXIDOREDUCTASE CHAIN 2"/>
    <property type="match status" value="1"/>
</dbReference>
<evidence type="ECO:0000256" key="5">
    <source>
        <dbReference type="ARBA" id="ARBA00021008"/>
    </source>
</evidence>
<evidence type="ECO:0000256" key="14">
    <source>
        <dbReference type="ARBA" id="ARBA00023075"/>
    </source>
</evidence>
<feature type="transmembrane region" description="Helical" evidence="18">
    <location>
        <begin position="305"/>
        <end position="325"/>
    </location>
</feature>
<sequence>MFKTKTIMYIIMMLGSMITVSSASWMGMWAGMEMNMMSIIPLIKEKSSKTAEACMIYFLVQSLGSALFMMSCIMSISELMDKSTYNMLIMVSMLMKMGAAPFHMWFPEILSKISWYNCMLLMTWQKLAPLSVINSIVNNKLLVVFSVIASVTVGSLGGLNQSSLKKIMAYSSIHHLGWMLAVNEIQNESMKYLMIYSAISVNISMMFMKYNMNYIHQINIMNLTPTEKIVMISSMLSLGGLPPFIGFLPKWMALQVLTQQGLIVMMMIMIMSSLINLFYYTRILSLTIIMQSTKNKWMKANHNKSLINSMLMVNMSLPLMMIMNFM</sequence>
<evidence type="ECO:0000256" key="3">
    <source>
        <dbReference type="ARBA" id="ARBA00007012"/>
    </source>
</evidence>